<organism evidence="1 2">
    <name type="scientific">Ascobolus immersus RN42</name>
    <dbReference type="NCBI Taxonomy" id="1160509"/>
    <lineage>
        <taxon>Eukaryota</taxon>
        <taxon>Fungi</taxon>
        <taxon>Dikarya</taxon>
        <taxon>Ascomycota</taxon>
        <taxon>Pezizomycotina</taxon>
        <taxon>Pezizomycetes</taxon>
        <taxon>Pezizales</taxon>
        <taxon>Ascobolaceae</taxon>
        <taxon>Ascobolus</taxon>
    </lineage>
</organism>
<sequence length="170" mass="19212">MIGPHFLISPPSTSEVLPSLKQERFHPSLRVSPVWNFAPASLKLSQGQIFTLYHESHDIFSNFRYTLSTIAGQQVREAIQEAVKNIIDSPTYTAEFKKLHARKDRYGLDNFRNGLELLLRRAAGQEALEDILKAKNRMIMENGRKLAIAGCNLGDRETQAKSMELDVATK</sequence>
<dbReference type="InterPro" id="IPR008789">
    <property type="entry name" value="Poxvirus_intermed-TF"/>
</dbReference>
<protein>
    <submittedName>
        <fullName evidence="1">Uncharacterized protein</fullName>
    </submittedName>
</protein>
<dbReference type="Pfam" id="PF05718">
    <property type="entry name" value="Pox_int_trans"/>
    <property type="match status" value="1"/>
</dbReference>
<dbReference type="Gene3D" id="1.10.490.10">
    <property type="entry name" value="Globins"/>
    <property type="match status" value="1"/>
</dbReference>
<dbReference type="InterPro" id="IPR012292">
    <property type="entry name" value="Globin/Proto"/>
</dbReference>
<evidence type="ECO:0000313" key="1">
    <source>
        <dbReference type="EMBL" id="RPA81038.1"/>
    </source>
</evidence>
<dbReference type="AlphaFoldDB" id="A0A3N4I8R9"/>
<dbReference type="GO" id="GO:0019825">
    <property type="term" value="F:oxygen binding"/>
    <property type="evidence" value="ECO:0007669"/>
    <property type="project" value="InterPro"/>
</dbReference>
<keyword evidence="2" id="KW-1185">Reference proteome</keyword>
<dbReference type="EMBL" id="ML119683">
    <property type="protein sequence ID" value="RPA81038.1"/>
    <property type="molecule type" value="Genomic_DNA"/>
</dbReference>
<dbReference type="GO" id="GO:0020037">
    <property type="term" value="F:heme binding"/>
    <property type="evidence" value="ECO:0007669"/>
    <property type="project" value="InterPro"/>
</dbReference>
<dbReference type="Proteomes" id="UP000275078">
    <property type="component" value="Unassembled WGS sequence"/>
</dbReference>
<evidence type="ECO:0000313" key="2">
    <source>
        <dbReference type="Proteomes" id="UP000275078"/>
    </source>
</evidence>
<name>A0A3N4I8R9_ASCIM</name>
<accession>A0A3N4I8R9</accession>
<gene>
    <name evidence="1" type="ORF">BJ508DRAFT_326873</name>
</gene>
<proteinExistence type="predicted"/>
<reference evidence="1 2" key="1">
    <citation type="journal article" date="2018" name="Nat. Ecol. Evol.">
        <title>Pezizomycetes genomes reveal the molecular basis of ectomycorrhizal truffle lifestyle.</title>
        <authorList>
            <person name="Murat C."/>
            <person name="Payen T."/>
            <person name="Noel B."/>
            <person name="Kuo A."/>
            <person name="Morin E."/>
            <person name="Chen J."/>
            <person name="Kohler A."/>
            <person name="Krizsan K."/>
            <person name="Balestrini R."/>
            <person name="Da Silva C."/>
            <person name="Montanini B."/>
            <person name="Hainaut M."/>
            <person name="Levati E."/>
            <person name="Barry K.W."/>
            <person name="Belfiori B."/>
            <person name="Cichocki N."/>
            <person name="Clum A."/>
            <person name="Dockter R.B."/>
            <person name="Fauchery L."/>
            <person name="Guy J."/>
            <person name="Iotti M."/>
            <person name="Le Tacon F."/>
            <person name="Lindquist E.A."/>
            <person name="Lipzen A."/>
            <person name="Malagnac F."/>
            <person name="Mello A."/>
            <person name="Molinier V."/>
            <person name="Miyauchi S."/>
            <person name="Poulain J."/>
            <person name="Riccioni C."/>
            <person name="Rubini A."/>
            <person name="Sitrit Y."/>
            <person name="Splivallo R."/>
            <person name="Traeger S."/>
            <person name="Wang M."/>
            <person name="Zifcakova L."/>
            <person name="Wipf D."/>
            <person name="Zambonelli A."/>
            <person name="Paolocci F."/>
            <person name="Nowrousian M."/>
            <person name="Ottonello S."/>
            <person name="Baldrian P."/>
            <person name="Spatafora J.W."/>
            <person name="Henrissat B."/>
            <person name="Nagy L.G."/>
            <person name="Aury J.M."/>
            <person name="Wincker P."/>
            <person name="Grigoriev I.V."/>
            <person name="Bonfante P."/>
            <person name="Martin F.M."/>
        </authorList>
    </citation>
    <scope>NUCLEOTIDE SEQUENCE [LARGE SCALE GENOMIC DNA]</scope>
    <source>
        <strain evidence="1 2">RN42</strain>
    </source>
</reference>